<feature type="domain" description="Immunity protein Imm33" evidence="2">
    <location>
        <begin position="54"/>
        <end position="140"/>
    </location>
</feature>
<name>A0A7Z0PDY6_9FUSO</name>
<keyword evidence="1" id="KW-0472">Membrane</keyword>
<dbReference type="InterPro" id="IPR018689">
    <property type="entry name" value="Imm33_dom"/>
</dbReference>
<organism evidence="3 4">
    <name type="scientific">Streptobacillus felis</name>
    <dbReference type="NCBI Taxonomy" id="1384509"/>
    <lineage>
        <taxon>Bacteria</taxon>
        <taxon>Fusobacteriati</taxon>
        <taxon>Fusobacteriota</taxon>
        <taxon>Fusobacteriia</taxon>
        <taxon>Fusobacteriales</taxon>
        <taxon>Leptotrichiaceae</taxon>
        <taxon>Streptobacillus</taxon>
    </lineage>
</organism>
<evidence type="ECO:0000256" key="1">
    <source>
        <dbReference type="SAM" id="Phobius"/>
    </source>
</evidence>
<dbReference type="RefSeq" id="WP_180135410.1">
    <property type="nucleotide sequence ID" value="NZ_JABMKT010000004.1"/>
</dbReference>
<evidence type="ECO:0000313" key="4">
    <source>
        <dbReference type="Proteomes" id="UP000526184"/>
    </source>
</evidence>
<protein>
    <submittedName>
        <fullName evidence="3">DUF2185 domain-containing protein</fullName>
    </submittedName>
</protein>
<sequence length="143" mass="16341">MNKWFYRSISIFVGVIALLFFNTPKIYIYLLTALGVILAVIGFLYLKVNSAEGCIVSNRISVDGENVGYCYRQKEKLGKNDSGWRFFAGDEDETYLKNPENFGVYKLSIVCNLDKNVREILKSPYGTELRVNEEGKLAKMENE</sequence>
<dbReference type="Proteomes" id="UP000526184">
    <property type="component" value="Unassembled WGS sequence"/>
</dbReference>
<accession>A0A7Z0PDY6</accession>
<proteinExistence type="predicted"/>
<feature type="transmembrane region" description="Helical" evidence="1">
    <location>
        <begin position="5"/>
        <end position="21"/>
    </location>
</feature>
<dbReference type="EMBL" id="JABMKT010000004">
    <property type="protein sequence ID" value="NYV27493.1"/>
    <property type="molecule type" value="Genomic_DNA"/>
</dbReference>
<keyword evidence="1" id="KW-0812">Transmembrane</keyword>
<feature type="transmembrane region" description="Helical" evidence="1">
    <location>
        <begin position="27"/>
        <end position="46"/>
    </location>
</feature>
<dbReference type="PANTHER" id="PTHR38743">
    <property type="entry name" value="SIMILAR TO GLYOXYLASE I FAMILY PROTEIN"/>
    <property type="match status" value="1"/>
</dbReference>
<comment type="caution">
    <text evidence="3">The sequence shown here is derived from an EMBL/GenBank/DDBJ whole genome shotgun (WGS) entry which is preliminary data.</text>
</comment>
<dbReference type="AlphaFoldDB" id="A0A7Z0PDY6"/>
<reference evidence="3 4" key="1">
    <citation type="submission" date="2020-05" db="EMBL/GenBank/DDBJ databases">
        <title>Streptobacillus felis strain LHL191014123.</title>
        <authorList>
            <person name="Fawzy A."/>
            <person name="Rau J."/>
            <person name="Risse K."/>
            <person name="Schauerte N."/>
            <person name="Geiger C."/>
            <person name="Blom J."/>
            <person name="Imirzalioglu C."/>
            <person name="Falgenhauer J."/>
            <person name="Bach A."/>
            <person name="Herden C."/>
            <person name="Eisenberg T."/>
        </authorList>
    </citation>
    <scope>NUCLEOTIDE SEQUENCE [LARGE SCALE GENOMIC DNA]</scope>
    <source>
        <strain evidence="3 4">LHL191014123</strain>
    </source>
</reference>
<evidence type="ECO:0000259" key="2">
    <source>
        <dbReference type="Pfam" id="PF09951"/>
    </source>
</evidence>
<dbReference type="PANTHER" id="PTHR38743:SF2">
    <property type="entry name" value="DUF2185 DOMAIN-CONTAINING PROTEIN"/>
    <property type="match status" value="1"/>
</dbReference>
<dbReference type="Pfam" id="PF09951">
    <property type="entry name" value="Imm33"/>
    <property type="match status" value="1"/>
</dbReference>
<keyword evidence="1" id="KW-1133">Transmembrane helix</keyword>
<gene>
    <name evidence="3" type="ORF">HP397_01445</name>
</gene>
<evidence type="ECO:0000313" key="3">
    <source>
        <dbReference type="EMBL" id="NYV27493.1"/>
    </source>
</evidence>
<keyword evidence="4" id="KW-1185">Reference proteome</keyword>